<name>A0A1D7TN45_9BACT</name>
<feature type="domain" description="HTH marR-type" evidence="4">
    <location>
        <begin position="6"/>
        <end position="137"/>
    </location>
</feature>
<evidence type="ECO:0000259" key="4">
    <source>
        <dbReference type="PROSITE" id="PS50995"/>
    </source>
</evidence>
<dbReference type="Gene3D" id="1.10.10.10">
    <property type="entry name" value="Winged helix-like DNA-binding domain superfamily/Winged helix DNA-binding domain"/>
    <property type="match status" value="1"/>
</dbReference>
<dbReference type="GO" id="GO:0003677">
    <property type="term" value="F:DNA binding"/>
    <property type="evidence" value="ECO:0007669"/>
    <property type="project" value="UniProtKB-KW"/>
</dbReference>
<dbReference type="InterPro" id="IPR000835">
    <property type="entry name" value="HTH_MarR-typ"/>
</dbReference>
<dbReference type="GO" id="GO:0003700">
    <property type="term" value="F:DNA-binding transcription factor activity"/>
    <property type="evidence" value="ECO:0007669"/>
    <property type="project" value="InterPro"/>
</dbReference>
<dbReference type="PROSITE" id="PS50995">
    <property type="entry name" value="HTH_MARR_2"/>
    <property type="match status" value="1"/>
</dbReference>
<dbReference type="InterPro" id="IPR036390">
    <property type="entry name" value="WH_DNA-bd_sf"/>
</dbReference>
<dbReference type="EMBL" id="CP017111">
    <property type="protein sequence ID" value="AOO66403.1"/>
    <property type="molecule type" value="Genomic_DNA"/>
</dbReference>
<dbReference type="PRINTS" id="PR00598">
    <property type="entry name" value="HTHMARR"/>
</dbReference>
<evidence type="ECO:0000256" key="1">
    <source>
        <dbReference type="ARBA" id="ARBA00023015"/>
    </source>
</evidence>
<reference evidence="6" key="1">
    <citation type="submission" date="2016-08" db="EMBL/GenBank/DDBJ databases">
        <title>Complete genome sequence of the organohalide-respiring Epsilonproteobacterium Sulfurospirillum halorespirans.</title>
        <authorList>
            <person name="Goris T."/>
            <person name="Zimmermann J."/>
            <person name="Schenz B."/>
            <person name="Lemos M."/>
            <person name="Hackermueller J."/>
            <person name="Diekert G."/>
        </authorList>
    </citation>
    <scope>NUCLEOTIDE SEQUENCE [LARGE SCALE GENOMIC DNA]</scope>
    <source>
        <strain>DSM 13726</strain>
        <strain evidence="6">PCE-M2</strain>
    </source>
</reference>
<evidence type="ECO:0000256" key="2">
    <source>
        <dbReference type="ARBA" id="ARBA00023125"/>
    </source>
</evidence>
<dbReference type="PANTHER" id="PTHR42756">
    <property type="entry name" value="TRANSCRIPTIONAL REGULATOR, MARR"/>
    <property type="match status" value="1"/>
</dbReference>
<keyword evidence="6" id="KW-1185">Reference proteome</keyword>
<accession>A0A1D7TN45</accession>
<evidence type="ECO:0000313" key="6">
    <source>
        <dbReference type="Proteomes" id="UP000094609"/>
    </source>
</evidence>
<evidence type="ECO:0000256" key="3">
    <source>
        <dbReference type="ARBA" id="ARBA00023163"/>
    </source>
</evidence>
<keyword evidence="3" id="KW-0804">Transcription</keyword>
<dbReference type="RefSeq" id="WP_069478939.1">
    <property type="nucleotide sequence ID" value="NZ_CP017111.1"/>
</dbReference>
<keyword evidence="2" id="KW-0238">DNA-binding</keyword>
<dbReference type="SMART" id="SM00347">
    <property type="entry name" value="HTH_MARR"/>
    <property type="match status" value="1"/>
</dbReference>
<dbReference type="AlphaFoldDB" id="A0A1D7TN45"/>
<proteinExistence type="predicted"/>
<dbReference type="InterPro" id="IPR036388">
    <property type="entry name" value="WH-like_DNA-bd_sf"/>
</dbReference>
<evidence type="ECO:0000313" key="5">
    <source>
        <dbReference type="EMBL" id="AOO66403.1"/>
    </source>
</evidence>
<organism evidence="5 6">
    <name type="scientific">Sulfurospirillum halorespirans DSM 13726</name>
    <dbReference type="NCBI Taxonomy" id="1193502"/>
    <lineage>
        <taxon>Bacteria</taxon>
        <taxon>Pseudomonadati</taxon>
        <taxon>Campylobacterota</taxon>
        <taxon>Epsilonproteobacteria</taxon>
        <taxon>Campylobacterales</taxon>
        <taxon>Sulfurospirillaceae</taxon>
        <taxon>Sulfurospirillum</taxon>
    </lineage>
</organism>
<gene>
    <name evidence="5" type="ORF">SHALO_2645</name>
</gene>
<dbReference type="Pfam" id="PF01047">
    <property type="entry name" value="MarR"/>
    <property type="match status" value="1"/>
</dbReference>
<dbReference type="SUPFAM" id="SSF46785">
    <property type="entry name" value="Winged helix' DNA-binding domain"/>
    <property type="match status" value="1"/>
</dbReference>
<dbReference type="KEGG" id="shal:SHALO_2645"/>
<keyword evidence="1" id="KW-0805">Transcription regulation</keyword>
<dbReference type="PANTHER" id="PTHR42756:SF1">
    <property type="entry name" value="TRANSCRIPTIONAL REPRESSOR OF EMRAB OPERON"/>
    <property type="match status" value="1"/>
</dbReference>
<sequence>MKEAVHNSVGFRIARTANRINQAITTLLNEEGIAPEQRILLEILSSCEKANQTTLAAMLNKSPTTVSRTLDSLEKKALIIKKEVLGDKRANLIEVTAEGKAMLERTEAIVNAFRQNLSNLFTPEEKQTLFALLEKIS</sequence>
<dbReference type="Proteomes" id="UP000094609">
    <property type="component" value="Chromosome"/>
</dbReference>
<dbReference type="STRING" id="1193502.SHALO_2645"/>
<dbReference type="PATRIC" id="fig|1193502.14.peg.2677"/>
<protein>
    <submittedName>
        <fullName evidence="5">MarR-like regulatory protein</fullName>
    </submittedName>
</protein>